<keyword evidence="1" id="KW-0472">Membrane</keyword>
<feature type="transmembrane region" description="Helical" evidence="1">
    <location>
        <begin position="12"/>
        <end position="31"/>
    </location>
</feature>
<dbReference type="OrthoDB" id="10071928at2759"/>
<evidence type="ECO:0000313" key="2">
    <source>
        <dbReference type="Proteomes" id="UP000025227"/>
    </source>
</evidence>
<evidence type="ECO:0000313" key="3">
    <source>
        <dbReference type="WBParaSite" id="HCON_00177050-00001"/>
    </source>
</evidence>
<organism evidence="2 3">
    <name type="scientific">Haemonchus contortus</name>
    <name type="common">Barber pole worm</name>
    <dbReference type="NCBI Taxonomy" id="6289"/>
    <lineage>
        <taxon>Eukaryota</taxon>
        <taxon>Metazoa</taxon>
        <taxon>Ecdysozoa</taxon>
        <taxon>Nematoda</taxon>
        <taxon>Chromadorea</taxon>
        <taxon>Rhabditida</taxon>
        <taxon>Rhabditina</taxon>
        <taxon>Rhabditomorpha</taxon>
        <taxon>Strongyloidea</taxon>
        <taxon>Trichostrongylidae</taxon>
        <taxon>Haemonchus</taxon>
    </lineage>
</organism>
<dbReference type="WBParaSite" id="HCON_00177050-00001">
    <property type="protein sequence ID" value="HCON_00177050-00001"/>
    <property type="gene ID" value="HCON_00177050"/>
</dbReference>
<accession>A0A7I4Z5M5</accession>
<evidence type="ECO:0000256" key="1">
    <source>
        <dbReference type="SAM" id="Phobius"/>
    </source>
</evidence>
<name>A0A7I4Z5M5_HAECO</name>
<keyword evidence="1" id="KW-0812">Transmembrane</keyword>
<dbReference type="Proteomes" id="UP000025227">
    <property type="component" value="Unplaced"/>
</dbReference>
<keyword evidence="2" id="KW-1185">Reference proteome</keyword>
<protein>
    <submittedName>
        <fullName evidence="3">Transmembrane protein</fullName>
    </submittedName>
</protein>
<keyword evidence="1" id="KW-1133">Transmembrane helix</keyword>
<reference evidence="3" key="1">
    <citation type="submission" date="2020-12" db="UniProtKB">
        <authorList>
            <consortium name="WormBaseParasite"/>
        </authorList>
    </citation>
    <scope>IDENTIFICATION</scope>
    <source>
        <strain evidence="3">MHco3</strain>
    </source>
</reference>
<feature type="transmembrane region" description="Helical" evidence="1">
    <location>
        <begin position="65"/>
        <end position="85"/>
    </location>
</feature>
<proteinExistence type="predicted"/>
<sequence length="99" mass="11637">MYVCTEETTSVLPLPVTSSKNIIFFSFFSFFYHHFMYVCMYGMVWYGIVGCGMVGYGMVWYGKVWYGMVCMYVLSFLSSLFEVIFENYCSSFLLRLSDH</sequence>
<dbReference type="AlphaFoldDB" id="A0A7I4Z5M5"/>
<feature type="transmembrane region" description="Helical" evidence="1">
    <location>
        <begin position="38"/>
        <end position="59"/>
    </location>
</feature>